<organism evidence="1 2">
    <name type="scientific">Ancylostoma duodenale</name>
    <dbReference type="NCBI Taxonomy" id="51022"/>
    <lineage>
        <taxon>Eukaryota</taxon>
        <taxon>Metazoa</taxon>
        <taxon>Ecdysozoa</taxon>
        <taxon>Nematoda</taxon>
        <taxon>Chromadorea</taxon>
        <taxon>Rhabditida</taxon>
        <taxon>Rhabditina</taxon>
        <taxon>Rhabditomorpha</taxon>
        <taxon>Strongyloidea</taxon>
        <taxon>Ancylostomatidae</taxon>
        <taxon>Ancylostomatinae</taxon>
        <taxon>Ancylostoma</taxon>
    </lineage>
</organism>
<protein>
    <submittedName>
        <fullName evidence="1">Uncharacterized protein</fullName>
    </submittedName>
</protein>
<sequence>MDVLKDCYSNCTTSFRPFIHPIVGPIMKGVLQGFKGQPEPILRRLGIGDQMVRQLNEEDPSTVLLDQTMLKDTDECAYLRRLINMGND</sequence>
<proteinExistence type="predicted"/>
<gene>
    <name evidence="1" type="ORF">ANCDUO_12860</name>
</gene>
<dbReference type="EMBL" id="KN735036">
    <property type="protein sequence ID" value="KIH56956.1"/>
    <property type="molecule type" value="Genomic_DNA"/>
</dbReference>
<dbReference type="Proteomes" id="UP000054047">
    <property type="component" value="Unassembled WGS sequence"/>
</dbReference>
<keyword evidence="2" id="KW-1185">Reference proteome</keyword>
<accession>A0A0C2GIQ4</accession>
<evidence type="ECO:0000313" key="1">
    <source>
        <dbReference type="EMBL" id="KIH56956.1"/>
    </source>
</evidence>
<reference evidence="1 2" key="1">
    <citation type="submission" date="2013-12" db="EMBL/GenBank/DDBJ databases">
        <title>Draft genome of the parsitic nematode Ancylostoma duodenale.</title>
        <authorList>
            <person name="Mitreva M."/>
        </authorList>
    </citation>
    <scope>NUCLEOTIDE SEQUENCE [LARGE SCALE GENOMIC DNA]</scope>
    <source>
        <strain evidence="1 2">Zhejiang</strain>
    </source>
</reference>
<evidence type="ECO:0000313" key="2">
    <source>
        <dbReference type="Proteomes" id="UP000054047"/>
    </source>
</evidence>
<name>A0A0C2GIQ4_9BILA</name>
<dbReference type="AlphaFoldDB" id="A0A0C2GIQ4"/>